<gene>
    <name evidence="3" type="ORF">HPB52_013835</name>
</gene>
<sequence length="470" mass="51156">MCVGEVLHGTASVMDKIRFSINKYCSCDAASKEYAKVIVFSKRHSWHSHGGSYGELMLDDKTVLLPSSKATLKAITEALKQCNRGHWYPGPQAYADAAYAGPAGCPDPFDESCPHCASAVSEDSLATDLCTSEYASVVAIGLDYKKMAVYKNGRFTWKQAYLPDIQVNEETAFSTNLSVVIKDVQCGISQHHGMYAEADSLTDLCLTYTVKALYNVSHGSDPVADSYDLQLFLNKQCPCQQLKSQLPGYALLVVDKRSKLSDGVLQLGSGAKLYPLPYGTHVLPACSAQGDSINPRSDPGPETKLPLPELEISVEDGETDAEPCPENVQTTCPVCIDASEEPAATATQYCKSEYAAVVSIPDDAFTASTDDSDEKRQCRSGKLHVKQQITSDHEGEPTDAVKFTIMSSCRCAFLEQPTQFAVLASKLAPKSDEPLHLSEDVTLIGLPLGKTELPKCVRAQPTRKPFWKIW</sequence>
<evidence type="ECO:0000313" key="4">
    <source>
        <dbReference type="Proteomes" id="UP000821837"/>
    </source>
</evidence>
<feature type="region of interest" description="Disordered" evidence="1">
    <location>
        <begin position="365"/>
        <end position="393"/>
    </location>
</feature>
<dbReference type="Proteomes" id="UP000821837">
    <property type="component" value="Chromosome 3"/>
</dbReference>
<dbReference type="PROSITE" id="PS50206">
    <property type="entry name" value="RHODANESE_3"/>
    <property type="match status" value="1"/>
</dbReference>
<accession>A0A9D4Q000</accession>
<dbReference type="InterPro" id="IPR001763">
    <property type="entry name" value="Rhodanese-like_dom"/>
</dbReference>
<protein>
    <recommendedName>
        <fullName evidence="2">Rhodanese domain-containing protein</fullName>
    </recommendedName>
</protein>
<evidence type="ECO:0000313" key="3">
    <source>
        <dbReference type="EMBL" id="KAH7961983.1"/>
    </source>
</evidence>
<dbReference type="AlphaFoldDB" id="A0A9D4Q000"/>
<feature type="domain" description="Rhodanese" evidence="2">
    <location>
        <begin position="131"/>
        <end position="166"/>
    </location>
</feature>
<keyword evidence="4" id="KW-1185">Reference proteome</keyword>
<dbReference type="EMBL" id="JABSTV010001249">
    <property type="protein sequence ID" value="KAH7961983.1"/>
    <property type="molecule type" value="Genomic_DNA"/>
</dbReference>
<evidence type="ECO:0000259" key="2">
    <source>
        <dbReference type="PROSITE" id="PS50206"/>
    </source>
</evidence>
<reference evidence="3" key="2">
    <citation type="submission" date="2021-09" db="EMBL/GenBank/DDBJ databases">
        <authorList>
            <person name="Jia N."/>
            <person name="Wang J."/>
            <person name="Shi W."/>
            <person name="Du L."/>
            <person name="Sun Y."/>
            <person name="Zhan W."/>
            <person name="Jiang J."/>
            <person name="Wang Q."/>
            <person name="Zhang B."/>
            <person name="Ji P."/>
            <person name="Sakyi L.B."/>
            <person name="Cui X."/>
            <person name="Yuan T."/>
            <person name="Jiang B."/>
            <person name="Yang W."/>
            <person name="Lam T.T.-Y."/>
            <person name="Chang Q."/>
            <person name="Ding S."/>
            <person name="Wang X."/>
            <person name="Zhu J."/>
            <person name="Ruan X."/>
            <person name="Zhao L."/>
            <person name="Wei J."/>
            <person name="Que T."/>
            <person name="Du C."/>
            <person name="Cheng J."/>
            <person name="Dai P."/>
            <person name="Han X."/>
            <person name="Huang E."/>
            <person name="Gao Y."/>
            <person name="Liu J."/>
            <person name="Shao H."/>
            <person name="Ye R."/>
            <person name="Li L."/>
            <person name="Wei W."/>
            <person name="Wang X."/>
            <person name="Wang C."/>
            <person name="Huo Q."/>
            <person name="Li W."/>
            <person name="Guo W."/>
            <person name="Chen H."/>
            <person name="Chen S."/>
            <person name="Zhou L."/>
            <person name="Zhou L."/>
            <person name="Ni X."/>
            <person name="Tian J."/>
            <person name="Zhou Y."/>
            <person name="Sheng Y."/>
            <person name="Liu T."/>
            <person name="Pan Y."/>
            <person name="Xia L."/>
            <person name="Li J."/>
            <person name="Zhao F."/>
            <person name="Cao W."/>
        </authorList>
    </citation>
    <scope>NUCLEOTIDE SEQUENCE</scope>
    <source>
        <strain evidence="3">Rsan-2018</strain>
        <tissue evidence="3">Larvae</tissue>
    </source>
</reference>
<dbReference type="VEuPathDB" id="VectorBase:RSAN_031342"/>
<name>A0A9D4Q000_RHISA</name>
<reference evidence="3" key="1">
    <citation type="journal article" date="2020" name="Cell">
        <title>Large-Scale Comparative Analyses of Tick Genomes Elucidate Their Genetic Diversity and Vector Capacities.</title>
        <authorList>
            <consortium name="Tick Genome and Microbiome Consortium (TIGMIC)"/>
            <person name="Jia N."/>
            <person name="Wang J."/>
            <person name="Shi W."/>
            <person name="Du L."/>
            <person name="Sun Y."/>
            <person name="Zhan W."/>
            <person name="Jiang J.F."/>
            <person name="Wang Q."/>
            <person name="Zhang B."/>
            <person name="Ji P."/>
            <person name="Bell-Sakyi L."/>
            <person name="Cui X.M."/>
            <person name="Yuan T.T."/>
            <person name="Jiang B.G."/>
            <person name="Yang W.F."/>
            <person name="Lam T.T."/>
            <person name="Chang Q.C."/>
            <person name="Ding S.J."/>
            <person name="Wang X.J."/>
            <person name="Zhu J.G."/>
            <person name="Ruan X.D."/>
            <person name="Zhao L."/>
            <person name="Wei J.T."/>
            <person name="Ye R.Z."/>
            <person name="Que T.C."/>
            <person name="Du C.H."/>
            <person name="Zhou Y.H."/>
            <person name="Cheng J.X."/>
            <person name="Dai P.F."/>
            <person name="Guo W.B."/>
            <person name="Han X.H."/>
            <person name="Huang E.J."/>
            <person name="Li L.F."/>
            <person name="Wei W."/>
            <person name="Gao Y.C."/>
            <person name="Liu J.Z."/>
            <person name="Shao H.Z."/>
            <person name="Wang X."/>
            <person name="Wang C.C."/>
            <person name="Yang T.C."/>
            <person name="Huo Q.B."/>
            <person name="Li W."/>
            <person name="Chen H.Y."/>
            <person name="Chen S.E."/>
            <person name="Zhou L.G."/>
            <person name="Ni X.B."/>
            <person name="Tian J.H."/>
            <person name="Sheng Y."/>
            <person name="Liu T."/>
            <person name="Pan Y.S."/>
            <person name="Xia L.Y."/>
            <person name="Li J."/>
            <person name="Zhao F."/>
            <person name="Cao W.C."/>
        </authorList>
    </citation>
    <scope>NUCLEOTIDE SEQUENCE</scope>
    <source>
        <strain evidence="3">Rsan-2018</strain>
    </source>
</reference>
<evidence type="ECO:0000256" key="1">
    <source>
        <dbReference type="SAM" id="MobiDB-lite"/>
    </source>
</evidence>
<organism evidence="3 4">
    <name type="scientific">Rhipicephalus sanguineus</name>
    <name type="common">Brown dog tick</name>
    <name type="synonym">Ixodes sanguineus</name>
    <dbReference type="NCBI Taxonomy" id="34632"/>
    <lineage>
        <taxon>Eukaryota</taxon>
        <taxon>Metazoa</taxon>
        <taxon>Ecdysozoa</taxon>
        <taxon>Arthropoda</taxon>
        <taxon>Chelicerata</taxon>
        <taxon>Arachnida</taxon>
        <taxon>Acari</taxon>
        <taxon>Parasitiformes</taxon>
        <taxon>Ixodida</taxon>
        <taxon>Ixodoidea</taxon>
        <taxon>Ixodidae</taxon>
        <taxon>Rhipicephalinae</taxon>
        <taxon>Rhipicephalus</taxon>
        <taxon>Rhipicephalus</taxon>
    </lineage>
</organism>
<comment type="caution">
    <text evidence="3">The sequence shown here is derived from an EMBL/GenBank/DDBJ whole genome shotgun (WGS) entry which is preliminary data.</text>
</comment>
<proteinExistence type="predicted"/>